<dbReference type="Proteomes" id="UP001211907">
    <property type="component" value="Unassembled WGS sequence"/>
</dbReference>
<protein>
    <submittedName>
        <fullName evidence="1">Uncharacterized protein</fullName>
    </submittedName>
</protein>
<dbReference type="AlphaFoldDB" id="A0AAD5SX93"/>
<reference evidence="1" key="1">
    <citation type="submission" date="2020-05" db="EMBL/GenBank/DDBJ databases">
        <title>Phylogenomic resolution of chytrid fungi.</title>
        <authorList>
            <person name="Stajich J.E."/>
            <person name="Amses K."/>
            <person name="Simmons R."/>
            <person name="Seto K."/>
            <person name="Myers J."/>
            <person name="Bonds A."/>
            <person name="Quandt C.A."/>
            <person name="Barry K."/>
            <person name="Liu P."/>
            <person name="Grigoriev I."/>
            <person name="Longcore J.E."/>
            <person name="James T.Y."/>
        </authorList>
    </citation>
    <scope>NUCLEOTIDE SEQUENCE</scope>
    <source>
        <strain evidence="1">JEL0513</strain>
    </source>
</reference>
<evidence type="ECO:0000313" key="1">
    <source>
        <dbReference type="EMBL" id="KAJ3112554.1"/>
    </source>
</evidence>
<organism evidence="1 2">
    <name type="scientific">Physocladia obscura</name>
    <dbReference type="NCBI Taxonomy" id="109957"/>
    <lineage>
        <taxon>Eukaryota</taxon>
        <taxon>Fungi</taxon>
        <taxon>Fungi incertae sedis</taxon>
        <taxon>Chytridiomycota</taxon>
        <taxon>Chytridiomycota incertae sedis</taxon>
        <taxon>Chytridiomycetes</taxon>
        <taxon>Chytridiales</taxon>
        <taxon>Chytriomycetaceae</taxon>
        <taxon>Physocladia</taxon>
    </lineage>
</organism>
<sequence length="195" mass="22460">MYTHYAPTLHQGNGIITFFNVKLNPLHFTEPVEFKSTYQAVDVSRSTVFAQEHSTNKLADVIGLSELSVRKNLNWHLPTRFSVDGVITEVELIGRTLYDLTPGKLHVVDIKTLEDVYTFDSEKDLWLTLNPSRISEYESLNKREQYQYLGSRVTIYINLLRKDGNVTESGSYYFCRHPDILTKFKILASPFFAVT</sequence>
<comment type="caution">
    <text evidence="1">The sequence shown here is derived from an EMBL/GenBank/DDBJ whole genome shotgun (WGS) entry which is preliminary data.</text>
</comment>
<proteinExistence type="predicted"/>
<dbReference type="EMBL" id="JADGJH010001531">
    <property type="protein sequence ID" value="KAJ3112554.1"/>
    <property type="molecule type" value="Genomic_DNA"/>
</dbReference>
<accession>A0AAD5SX93</accession>
<feature type="non-terminal residue" evidence="1">
    <location>
        <position position="1"/>
    </location>
</feature>
<keyword evidence="2" id="KW-1185">Reference proteome</keyword>
<evidence type="ECO:0000313" key="2">
    <source>
        <dbReference type="Proteomes" id="UP001211907"/>
    </source>
</evidence>
<name>A0AAD5SX93_9FUNG</name>
<gene>
    <name evidence="1" type="ORF">HK100_002298</name>
</gene>